<organism evidence="2 3">
    <name type="scientific">Xanthomarina spongicola</name>
    <dbReference type="NCBI Taxonomy" id="570520"/>
    <lineage>
        <taxon>Bacteria</taxon>
        <taxon>Pseudomonadati</taxon>
        <taxon>Bacteroidota</taxon>
        <taxon>Flavobacteriia</taxon>
        <taxon>Flavobacteriales</taxon>
        <taxon>Flavobacteriaceae</taxon>
        <taxon>Xanthomarina</taxon>
    </lineage>
</organism>
<protein>
    <submittedName>
        <fullName evidence="2">Glycosyltransferase involved in cell wall biosynthesis</fullName>
    </submittedName>
</protein>
<dbReference type="InterPro" id="IPR001173">
    <property type="entry name" value="Glyco_trans_2-like"/>
</dbReference>
<gene>
    <name evidence="2" type="ORF">LX78_01146</name>
</gene>
<dbReference type="EMBL" id="QGGP01000002">
    <property type="protein sequence ID" value="PWK19796.1"/>
    <property type="molecule type" value="Genomic_DNA"/>
</dbReference>
<dbReference type="CDD" id="cd00761">
    <property type="entry name" value="Glyco_tranf_GTA_type"/>
    <property type="match status" value="1"/>
</dbReference>
<dbReference type="Pfam" id="PF00535">
    <property type="entry name" value="Glycos_transf_2"/>
    <property type="match status" value="1"/>
</dbReference>
<comment type="caution">
    <text evidence="2">The sequence shown here is derived from an EMBL/GenBank/DDBJ whole genome shotgun (WGS) entry which is preliminary data.</text>
</comment>
<evidence type="ECO:0000259" key="1">
    <source>
        <dbReference type="Pfam" id="PF00535"/>
    </source>
</evidence>
<dbReference type="InterPro" id="IPR029044">
    <property type="entry name" value="Nucleotide-diphossugar_trans"/>
</dbReference>
<reference evidence="2 3" key="1">
    <citation type="submission" date="2018-05" db="EMBL/GenBank/DDBJ databases">
        <title>Genomic Encyclopedia of Archaeal and Bacterial Type Strains, Phase II (KMG-II): from individual species to whole genera.</title>
        <authorList>
            <person name="Goeker M."/>
        </authorList>
    </citation>
    <scope>NUCLEOTIDE SEQUENCE [LARGE SCALE GENOMIC DNA]</scope>
    <source>
        <strain evidence="2 3">DSM 22637</strain>
    </source>
</reference>
<feature type="domain" description="Glycosyltransferase 2-like" evidence="1">
    <location>
        <begin position="15"/>
        <end position="178"/>
    </location>
</feature>
<dbReference type="PANTHER" id="PTHR22916:SF3">
    <property type="entry name" value="UDP-GLCNAC:BETAGAL BETA-1,3-N-ACETYLGLUCOSAMINYLTRANSFERASE-LIKE PROTEIN 1"/>
    <property type="match status" value="1"/>
</dbReference>
<keyword evidence="3" id="KW-1185">Reference proteome</keyword>
<dbReference type="GO" id="GO:0016758">
    <property type="term" value="F:hexosyltransferase activity"/>
    <property type="evidence" value="ECO:0007669"/>
    <property type="project" value="UniProtKB-ARBA"/>
</dbReference>
<dbReference type="Gene3D" id="3.90.550.10">
    <property type="entry name" value="Spore Coat Polysaccharide Biosynthesis Protein SpsA, Chain A"/>
    <property type="match status" value="1"/>
</dbReference>
<dbReference type="AlphaFoldDB" id="A0A316DPU9"/>
<evidence type="ECO:0000313" key="2">
    <source>
        <dbReference type="EMBL" id="PWK19796.1"/>
    </source>
</evidence>
<dbReference type="SUPFAM" id="SSF53448">
    <property type="entry name" value="Nucleotide-diphospho-sugar transferases"/>
    <property type="match status" value="1"/>
</dbReference>
<dbReference type="PANTHER" id="PTHR22916">
    <property type="entry name" value="GLYCOSYLTRANSFERASE"/>
    <property type="match status" value="1"/>
</dbReference>
<name>A0A316DPU9_9FLAO</name>
<keyword evidence="2" id="KW-0808">Transferase</keyword>
<proteinExistence type="predicted"/>
<evidence type="ECO:0000313" key="3">
    <source>
        <dbReference type="Proteomes" id="UP000245430"/>
    </source>
</evidence>
<sequence length="343" mass="40477">MSYCYIRLMQKHLISILIPFKNTALFLPECLDSILNQTYTHWELIIIDDGSTDNSYQIVNNYTEQDKRIKLFKNNGEGIIAALRLAFKKSSGTYITRMDSDDIMPINKLEILLNNLLLHGKKHLATGLVSYFSKEGINDGYKNYENWLNKLTLDGNNYSEIYKECVIPSPCWMVHKDDLLACDAFNPDDYPEDYDLTFRFYKYQLKVIPCNKVLHYWRDYSNRTSRTHEHYAQNYFLEIKLKYFLELDYNASRPLVIWGAGNKGKNIAKLLINKNVDFIWICNNPKKIGKHIYEKKLYSFNYLKELENAQSIITVANKKSQQTIRTFFKNANKQAMQDYFFFC</sequence>
<accession>A0A316DPU9</accession>
<dbReference type="Proteomes" id="UP000245430">
    <property type="component" value="Unassembled WGS sequence"/>
</dbReference>